<dbReference type="RefSeq" id="WP_129980885.1">
    <property type="nucleotide sequence ID" value="NZ_JAHOEB010000010.1"/>
</dbReference>
<gene>
    <name evidence="1" type="ORF">KSV97_02540</name>
    <name evidence="2" type="ORF">KSW06_02335</name>
</gene>
<sequence>MGKIEDVIQQYLDEHKSHYLGKYRYRCSYRISDTAMKFHYYMLDENFRNIDIYVELSYGDKVEAEFSENLNDQEKQFIIKDALVHIFYKEKFTHILHYSLIPKIVKEHHLIDTNMAPIDYIEILEYMKYHQGINKKTIDSFYEIYLPVMHDLIKTQKYDVYISSLILLLRNILYEYDWDGPNSKYRDTEYQYHLYYVRELIQEIIDHLDVFYKHAASYLFHLMHLLCQHTLFAFCIMSNLGSLFNYNEVVLKALSDNLKKHFILYDKEANNLNQCNLVYSYLFYSYLNKKEPFREVIKQVFRTIVDAILVYANHDLDLALGNTLLKNEGYDVLLDLFSNDYNTFIFTCFPISSFPTEMRTSVRNELVAAIRFFAGRMNNDKYKLSSFEQVLNINRLLLDNFGDWYK</sequence>
<evidence type="ECO:0000313" key="1">
    <source>
        <dbReference type="EMBL" id="MBV3382120.1"/>
    </source>
</evidence>
<dbReference type="Proteomes" id="UP001197492">
    <property type="component" value="Unassembled WGS sequence"/>
</dbReference>
<organism evidence="1 3">
    <name type="scientific">Catenibacterium mitsuokai</name>
    <dbReference type="NCBI Taxonomy" id="100886"/>
    <lineage>
        <taxon>Bacteria</taxon>
        <taxon>Bacillati</taxon>
        <taxon>Bacillota</taxon>
        <taxon>Erysipelotrichia</taxon>
        <taxon>Erysipelotrichales</taxon>
        <taxon>Coprobacillaceae</taxon>
        <taxon>Catenibacterium</taxon>
    </lineage>
</organism>
<comment type="caution">
    <text evidence="1">The sequence shown here is derived from an EMBL/GenBank/DDBJ whole genome shotgun (WGS) entry which is preliminary data.</text>
</comment>
<evidence type="ECO:0000313" key="2">
    <source>
        <dbReference type="EMBL" id="MBV3392103.1"/>
    </source>
</evidence>
<accession>A0AAW4MU22</accession>
<evidence type="ECO:0000313" key="4">
    <source>
        <dbReference type="Proteomes" id="UP001197492"/>
    </source>
</evidence>
<keyword evidence="4" id="KW-1185">Reference proteome</keyword>
<dbReference type="Proteomes" id="UP001196408">
    <property type="component" value="Unassembled WGS sequence"/>
</dbReference>
<name>A0AAW4MU22_9FIRM</name>
<dbReference type="EMBL" id="JAHOEF010000010">
    <property type="protein sequence ID" value="MBV3382120.1"/>
    <property type="molecule type" value="Genomic_DNA"/>
</dbReference>
<reference evidence="1 4" key="1">
    <citation type="submission" date="2021-06" db="EMBL/GenBank/DDBJ databases">
        <title>Collection of gut derived symbiotic bacterial strains cultured from healthy donors.</title>
        <authorList>
            <person name="Lin H."/>
            <person name="Littmann E."/>
            <person name="Pamer E.G."/>
        </authorList>
    </citation>
    <scope>NUCLEOTIDE SEQUENCE</scope>
    <source>
        <strain evidence="2 4">MSK.21.70</strain>
        <strain evidence="1">MSK.21.82</strain>
    </source>
</reference>
<proteinExistence type="predicted"/>
<evidence type="ECO:0000313" key="3">
    <source>
        <dbReference type="Proteomes" id="UP001196408"/>
    </source>
</evidence>
<protein>
    <submittedName>
        <fullName evidence="1">Uncharacterized protein</fullName>
    </submittedName>
</protein>
<dbReference type="AlphaFoldDB" id="A0AAW4MU22"/>
<dbReference type="EMBL" id="JAHOEL010000009">
    <property type="protein sequence ID" value="MBV3392103.1"/>
    <property type="molecule type" value="Genomic_DNA"/>
</dbReference>